<evidence type="ECO:0000313" key="3">
    <source>
        <dbReference type="EMBL" id="SPC88267.1"/>
    </source>
</evidence>
<protein>
    <recommendedName>
        <fullName evidence="2">Retrotransposon gag domain-containing protein</fullName>
    </recommendedName>
</protein>
<evidence type="ECO:0000256" key="1">
    <source>
        <dbReference type="SAM" id="MobiDB-lite"/>
    </source>
</evidence>
<dbReference type="PANTHER" id="PTHR33067:SF32">
    <property type="entry name" value="ASPARTIC PEPTIDASE DDI1-TYPE DOMAIN-CONTAINING PROTEIN"/>
    <property type="match status" value="1"/>
</dbReference>
<dbReference type="AlphaFoldDB" id="A0A2N9FBM5"/>
<dbReference type="PANTHER" id="PTHR33067">
    <property type="entry name" value="RNA-DIRECTED DNA POLYMERASE-RELATED"/>
    <property type="match status" value="1"/>
</dbReference>
<feature type="compositionally biased region" description="Polar residues" evidence="1">
    <location>
        <begin position="189"/>
        <end position="212"/>
    </location>
</feature>
<proteinExistence type="predicted"/>
<dbReference type="EMBL" id="OIVN01000983">
    <property type="protein sequence ID" value="SPC88267.1"/>
    <property type="molecule type" value="Genomic_DNA"/>
</dbReference>
<feature type="region of interest" description="Disordered" evidence="1">
    <location>
        <begin position="385"/>
        <end position="405"/>
    </location>
</feature>
<organism evidence="3">
    <name type="scientific">Fagus sylvatica</name>
    <name type="common">Beechnut</name>
    <dbReference type="NCBI Taxonomy" id="28930"/>
    <lineage>
        <taxon>Eukaryota</taxon>
        <taxon>Viridiplantae</taxon>
        <taxon>Streptophyta</taxon>
        <taxon>Embryophyta</taxon>
        <taxon>Tracheophyta</taxon>
        <taxon>Spermatophyta</taxon>
        <taxon>Magnoliopsida</taxon>
        <taxon>eudicotyledons</taxon>
        <taxon>Gunneridae</taxon>
        <taxon>Pentapetalae</taxon>
        <taxon>rosids</taxon>
        <taxon>fabids</taxon>
        <taxon>Fagales</taxon>
        <taxon>Fagaceae</taxon>
        <taxon>Fagus</taxon>
    </lineage>
</organism>
<feature type="compositionally biased region" description="Polar residues" evidence="1">
    <location>
        <begin position="393"/>
        <end position="405"/>
    </location>
</feature>
<feature type="region of interest" description="Disordered" evidence="1">
    <location>
        <begin position="189"/>
        <end position="213"/>
    </location>
</feature>
<feature type="region of interest" description="Disordered" evidence="1">
    <location>
        <begin position="425"/>
        <end position="458"/>
    </location>
</feature>
<reference evidence="3" key="1">
    <citation type="submission" date="2018-02" db="EMBL/GenBank/DDBJ databases">
        <authorList>
            <person name="Cohen D.B."/>
            <person name="Kent A.D."/>
        </authorList>
    </citation>
    <scope>NUCLEOTIDE SEQUENCE</scope>
</reference>
<dbReference type="Gene3D" id="2.40.70.10">
    <property type="entry name" value="Acid Proteases"/>
    <property type="match status" value="1"/>
</dbReference>
<name>A0A2N9FBM5_FAGSY</name>
<dbReference type="Pfam" id="PF03732">
    <property type="entry name" value="Retrotrans_gag"/>
    <property type="match status" value="1"/>
</dbReference>
<feature type="domain" description="Retrotransposon gag" evidence="2">
    <location>
        <begin position="87"/>
        <end position="168"/>
    </location>
</feature>
<sequence>MAEERVIPPEAPRMTMYQLLHPTQSSIPSCIMFPPNAPHVEIKQGLMAILPDFRGLENENPYVHVRAFEEVIGSFYAQNVIETAKLRFFPFSLKDKAKGWLYTLKPRSIGSWGEMTQEFYKKFFPPHKVQQIKRKISNFAQGNDETLFMAWERFKDTYNFCPTHGYDTWRLKEPEDAMDYLDEIAENSNTWNGPSPLDSTDQNRSSTTTSGGSVFRLREEDNMNAKISLLTKEIEALKLKGSKCVNAVYREDPMEACRICQEIDHTTSACKSLSQFLNVPEEQVCAFNQYRPNNSSYSNNYNPNMRNHPYLSYKSENVLNPTGPRNFDTSHTTSSSSRLPLEDVLYTFIQKQGEQNQKFDTMFTRIDEEMRETKSQLARLTEALSRTERGKLPSQTQPNPNNQTTKVVNTDKFEEVKSITILRSGKEIGKDAPKANEKSKKTPAENDESGIAKSNDIEKCPFPTPFPQALKLPKNLDVTSEILEHLHQVKVNLPLLHLIKQMPLYAKVIKDLCTVKRKHHVKKTAFLTEQLADRSVRKPRGVVEDVLVKVENFYYPVDFIILDIEPTLHPSANIPIILGRPFLATANALINCRNGRMKITFGSMTAELNIFNVNPQQLVDEECEYVNFIEATPQEEFNKNCLSNSFETLPVNSIVFNELKPAAKLFDSSLLDSLQILEEEQVIEAKNPPRSKKKSLLAYSDAPKLRLKKTPKGLPLASIEPHATTTVEVYSKESVDQEVEKAGEKTKFFERHKTKRKVFQDTRLSKKLLNSSKGVALHVARMKSVRGSNYSFGGSRSGG</sequence>
<evidence type="ECO:0000259" key="2">
    <source>
        <dbReference type="Pfam" id="PF03732"/>
    </source>
</evidence>
<dbReference type="InterPro" id="IPR005162">
    <property type="entry name" value="Retrotrans_gag_dom"/>
</dbReference>
<accession>A0A2N9FBM5</accession>
<dbReference type="InterPro" id="IPR021109">
    <property type="entry name" value="Peptidase_aspartic_dom_sf"/>
</dbReference>
<feature type="compositionally biased region" description="Basic and acidic residues" evidence="1">
    <location>
        <begin position="425"/>
        <end position="444"/>
    </location>
</feature>
<gene>
    <name evidence="3" type="ORF">FSB_LOCUS16149</name>
</gene>